<protein>
    <submittedName>
        <fullName evidence="1">Uncharacterized protein</fullName>
    </submittedName>
</protein>
<organism evidence="1 2">
    <name type="scientific">Planctomicrobium piriforme</name>
    <dbReference type="NCBI Taxonomy" id="1576369"/>
    <lineage>
        <taxon>Bacteria</taxon>
        <taxon>Pseudomonadati</taxon>
        <taxon>Planctomycetota</taxon>
        <taxon>Planctomycetia</taxon>
        <taxon>Planctomycetales</taxon>
        <taxon>Planctomycetaceae</taxon>
        <taxon>Planctomicrobium</taxon>
    </lineage>
</organism>
<evidence type="ECO:0000313" key="2">
    <source>
        <dbReference type="Proteomes" id="UP000199518"/>
    </source>
</evidence>
<keyword evidence="2" id="KW-1185">Reference proteome</keyword>
<evidence type="ECO:0000313" key="1">
    <source>
        <dbReference type="EMBL" id="SFI10036.1"/>
    </source>
</evidence>
<name>A0A1I3FFR7_9PLAN</name>
<proteinExistence type="predicted"/>
<dbReference type="STRING" id="1576369.SAMN05421753_105226"/>
<dbReference type="Proteomes" id="UP000199518">
    <property type="component" value="Unassembled WGS sequence"/>
</dbReference>
<dbReference type="EMBL" id="FOQD01000005">
    <property type="protein sequence ID" value="SFI10036.1"/>
    <property type="molecule type" value="Genomic_DNA"/>
</dbReference>
<sequence length="59" mass="6880">MQADVYDRTPPRGLTKGFYSQIPRRWPAATFRRWNTLRIGRNGQHINGGQRYACDQSGR</sequence>
<accession>A0A1I3FFR7</accession>
<gene>
    <name evidence="1" type="ORF">SAMN05421753_105226</name>
</gene>
<reference evidence="2" key="1">
    <citation type="submission" date="2016-10" db="EMBL/GenBank/DDBJ databases">
        <authorList>
            <person name="Varghese N."/>
            <person name="Submissions S."/>
        </authorList>
    </citation>
    <scope>NUCLEOTIDE SEQUENCE [LARGE SCALE GENOMIC DNA]</scope>
    <source>
        <strain evidence="2">DSM 26348</strain>
    </source>
</reference>
<dbReference type="AlphaFoldDB" id="A0A1I3FFR7"/>